<feature type="compositionally biased region" description="Polar residues" evidence="2">
    <location>
        <begin position="622"/>
        <end position="631"/>
    </location>
</feature>
<feature type="compositionally biased region" description="Basic and acidic residues" evidence="2">
    <location>
        <begin position="225"/>
        <end position="237"/>
    </location>
</feature>
<evidence type="ECO:0000256" key="1">
    <source>
        <dbReference type="SAM" id="Coils"/>
    </source>
</evidence>
<feature type="compositionally biased region" description="Low complexity" evidence="2">
    <location>
        <begin position="7"/>
        <end position="18"/>
    </location>
</feature>
<reference evidence="3 4" key="1">
    <citation type="journal article" date="2015" name="Plant Cell">
        <title>Oil accumulation by the oleaginous diatom Fistulifera solaris as revealed by the genome and transcriptome.</title>
        <authorList>
            <person name="Tanaka T."/>
            <person name="Maeda Y."/>
            <person name="Veluchamy A."/>
            <person name="Tanaka M."/>
            <person name="Abida H."/>
            <person name="Marechal E."/>
            <person name="Bowler C."/>
            <person name="Muto M."/>
            <person name="Sunaga Y."/>
            <person name="Tanaka M."/>
            <person name="Yoshino T."/>
            <person name="Taniguchi T."/>
            <person name="Fukuda Y."/>
            <person name="Nemoto M."/>
            <person name="Matsumoto M."/>
            <person name="Wong P.S."/>
            <person name="Aburatani S."/>
            <person name="Fujibuchi W."/>
        </authorList>
    </citation>
    <scope>NUCLEOTIDE SEQUENCE [LARGE SCALE GENOMIC DNA]</scope>
    <source>
        <strain evidence="3 4">JPCC DA0580</strain>
    </source>
</reference>
<dbReference type="OrthoDB" id="49287at2759"/>
<feature type="compositionally biased region" description="Polar residues" evidence="2">
    <location>
        <begin position="603"/>
        <end position="614"/>
    </location>
</feature>
<sequence length="746" mass="86104">MNIKLRNLLSSSSGGSSNVSKPTKERNCEKHDPLYSQQHDRERYIYSDDAQMSPDHSSKNRWASRGRASSVGRALRNGLTGRGRSKSKSRDNSDRRSKSLGRDAQREVLTMSSFLGEAEIVDANISNANLSREIRSGSFLRNEERHREKLKLRSRSVDREYSEGDDDDDEEVDHVQEEDELYRFGDDHSVASSKASRRRNKQHHQRSSASPSRRHNSQSYDAEEDKYNEKPRKSKMEKIRQLKAKNELYKEEFRRVQKDRKQLKQDLECKKLEVKALQNEVDQHIENTSILREKLAEAMYKANSFGENRFDLSQLKRERADTRLELEQAGDRLNEATRRIKDLRETLHDKEREVDRLKVELDGQYSTARTLRAENERLYQERQQSVLNQASGVQDAKHIHELEEENNRLNSQLGSTLERAATMVKEREDAIADLLKENDELKALISDSNAEKQQLQSSVSDEELQNLKKEIKETAKALEASEDRNVLLEDELEAWMKRGNEMDSEIKRMTEQIGKMERALSAAESQAKATEVTARNVRDEANEARALLQEAEHRHHKELSALQSKYNTAQIDLVKFQEAADSALERAERAEQRASLAEKRLTHSGSFASSTQSSRSEEEASNDGNDPQTQQSLMLQQALERKKKSEDARRNGSTVRWPFGGQAEELTEDQKRIKELEEINGNQAEEIKQLKSELVRLKSAYNEAMYINSKRIEQLQKQNADYEDRTHELLVQLGKKDQQSELSSQF</sequence>
<proteinExistence type="predicted"/>
<feature type="compositionally biased region" description="Acidic residues" evidence="2">
    <location>
        <begin position="163"/>
        <end position="180"/>
    </location>
</feature>
<feature type="compositionally biased region" description="Basic and acidic residues" evidence="2">
    <location>
        <begin position="590"/>
        <end position="601"/>
    </location>
</feature>
<feature type="compositionally biased region" description="Basic and acidic residues" evidence="2">
    <location>
        <begin position="88"/>
        <end position="105"/>
    </location>
</feature>
<accession>A0A1Z5KIR0</accession>
<dbReference type="Proteomes" id="UP000198406">
    <property type="component" value="Unassembled WGS sequence"/>
</dbReference>
<feature type="coiled-coil region" evidence="1">
    <location>
        <begin position="666"/>
        <end position="732"/>
    </location>
</feature>
<feature type="compositionally biased region" description="Basic residues" evidence="2">
    <location>
        <begin position="195"/>
        <end position="216"/>
    </location>
</feature>
<feature type="compositionally biased region" description="Basic and acidic residues" evidence="2">
    <location>
        <begin position="22"/>
        <end position="46"/>
    </location>
</feature>
<keyword evidence="1" id="KW-0175">Coiled coil</keyword>
<organism evidence="3 4">
    <name type="scientific">Fistulifera solaris</name>
    <name type="common">Oleaginous diatom</name>
    <dbReference type="NCBI Taxonomy" id="1519565"/>
    <lineage>
        <taxon>Eukaryota</taxon>
        <taxon>Sar</taxon>
        <taxon>Stramenopiles</taxon>
        <taxon>Ochrophyta</taxon>
        <taxon>Bacillariophyta</taxon>
        <taxon>Bacillariophyceae</taxon>
        <taxon>Bacillariophycidae</taxon>
        <taxon>Naviculales</taxon>
        <taxon>Naviculaceae</taxon>
        <taxon>Fistulifera</taxon>
    </lineage>
</organism>
<protein>
    <submittedName>
        <fullName evidence="3">Uncharacterized protein</fullName>
    </submittedName>
</protein>
<feature type="region of interest" description="Disordered" evidence="2">
    <location>
        <begin position="156"/>
        <end position="237"/>
    </location>
</feature>
<feature type="region of interest" description="Disordered" evidence="2">
    <location>
        <begin position="590"/>
        <end position="631"/>
    </location>
</feature>
<evidence type="ECO:0000313" key="4">
    <source>
        <dbReference type="Proteomes" id="UP000198406"/>
    </source>
</evidence>
<dbReference type="AlphaFoldDB" id="A0A1Z5KIR0"/>
<dbReference type="InParanoid" id="A0A1Z5KIR0"/>
<gene>
    <name evidence="3" type="ORF">FisN_24Hh001</name>
</gene>
<dbReference type="SUPFAM" id="SSF57997">
    <property type="entry name" value="Tropomyosin"/>
    <property type="match status" value="1"/>
</dbReference>
<name>A0A1Z5KIR0_FISSO</name>
<evidence type="ECO:0000256" key="2">
    <source>
        <dbReference type="SAM" id="MobiDB-lite"/>
    </source>
</evidence>
<comment type="caution">
    <text evidence="3">The sequence shown here is derived from an EMBL/GenBank/DDBJ whole genome shotgun (WGS) entry which is preliminary data.</text>
</comment>
<keyword evidence="4" id="KW-1185">Reference proteome</keyword>
<feature type="region of interest" description="Disordered" evidence="2">
    <location>
        <begin position="1"/>
        <end position="105"/>
    </location>
</feature>
<dbReference type="EMBL" id="BDSP01000238">
    <property type="protein sequence ID" value="GAX26126.1"/>
    <property type="molecule type" value="Genomic_DNA"/>
</dbReference>
<evidence type="ECO:0000313" key="3">
    <source>
        <dbReference type="EMBL" id="GAX26126.1"/>
    </source>
</evidence>